<dbReference type="RefSeq" id="WP_198044540.1">
    <property type="nucleotide sequence ID" value="NZ_LT992560.1"/>
</dbReference>
<comment type="caution">
    <text evidence="2">The sequence shown here is derived from an EMBL/GenBank/DDBJ whole genome shotgun (WGS) entry which is preliminary data.</text>
</comment>
<organism evidence="2">
    <name type="scientific">Cupriavidus taiwanensis</name>
    <dbReference type="NCBI Taxonomy" id="164546"/>
    <lineage>
        <taxon>Bacteria</taxon>
        <taxon>Pseudomonadati</taxon>
        <taxon>Pseudomonadota</taxon>
        <taxon>Betaproteobacteria</taxon>
        <taxon>Burkholderiales</taxon>
        <taxon>Burkholderiaceae</taxon>
        <taxon>Cupriavidus</taxon>
    </lineage>
</organism>
<dbReference type="SUPFAM" id="SSF48371">
    <property type="entry name" value="ARM repeat"/>
    <property type="match status" value="1"/>
</dbReference>
<reference evidence="2" key="1">
    <citation type="submission" date="2018-01" db="EMBL/GenBank/DDBJ databases">
        <authorList>
            <person name="Clerissi C."/>
        </authorList>
    </citation>
    <scope>NUCLEOTIDE SEQUENCE</scope>
    <source>
        <strain evidence="2">Cupriavidus taiwanensis STM 8556</strain>
    </source>
</reference>
<evidence type="ECO:0000256" key="1">
    <source>
        <dbReference type="SAM" id="MobiDB-lite"/>
    </source>
</evidence>
<dbReference type="InterPro" id="IPR016024">
    <property type="entry name" value="ARM-type_fold"/>
</dbReference>
<accession>A0A375E7I0</accession>
<dbReference type="EMBL" id="OFTH01000037">
    <property type="protein sequence ID" value="SOZ68773.1"/>
    <property type="molecule type" value="Genomic_DNA"/>
</dbReference>
<feature type="compositionally biased region" description="Basic and acidic residues" evidence="1">
    <location>
        <begin position="1"/>
        <end position="18"/>
    </location>
</feature>
<sequence>MRRDDRLRRAMRKSRTEQRLSPPKRRSMTSPPTPADLCKTFAAGTLAASLARDFDLTNPADVESATQTCVVLHNAGAIDLLQLIEARQIAALDAPDRLRAIDRFGDLLPALDVSPERLLRLLDVHVTPEDPTGFSYRLQAAYRAWCRVRPTEARRLVAAAAAGDAVARGFLAPALEATQDPQLARDTAGSADALIRGAAIAVLGNLEDHDAASRAATAALFHTLATNCPDADTHAQLLRAWAAMVRRGVPEANSQTVPLLRRLLALTDEAVLQEAAQMLWSTVRALEKEAIGLLLEALAQVRADQTLTLKALDLACYTMLEAGLHAEATAFVTQLVTRADEPPPPDAFGRFMRALATGPTARLSPVIVHWLLLGDHRLCDGLLGALHTQAIEGAPIYLDPAALEIPGAAHLLLCEKAVGWFFVKPITAASILVSVLRVCAPDTAVGVLALLTDPLLRNYSCVRDYLRTLDAADAERVAPAVAAHDAYHAALEGVPYLPELRPSEHRRRIERLRAADHMRKAHKDAQQQSVLMPLVSRSVLLYGNRTLTYRHTPAGAPEPVEMDLRSFGVSVEMPSMQFVDPVALDYQLLMLRRKRMNP</sequence>
<name>A0A375E7I0_9BURK</name>
<evidence type="ECO:0000313" key="2">
    <source>
        <dbReference type="EMBL" id="SOZ68773.1"/>
    </source>
</evidence>
<protein>
    <submittedName>
        <fullName evidence="2">Uncharacterized protein</fullName>
    </submittedName>
</protein>
<dbReference type="AlphaFoldDB" id="A0A375E7I0"/>
<proteinExistence type="predicted"/>
<gene>
    <name evidence="2" type="ORF">CBM2613_B120079</name>
</gene>
<feature type="region of interest" description="Disordered" evidence="1">
    <location>
        <begin position="1"/>
        <end position="35"/>
    </location>
</feature>
<dbReference type="Proteomes" id="UP000256952">
    <property type="component" value="Chromosome CBM2613_b"/>
</dbReference>